<dbReference type="STRING" id="1798704.A3J93_05465"/>
<comment type="subcellular location">
    <subcellularLocation>
        <location evidence="1">Membrane</location>
        <topology evidence="1">Multi-pass membrane protein</topology>
    </subcellularLocation>
</comment>
<dbReference type="PANTHER" id="PTHR37422">
    <property type="entry name" value="TEICHURONIC ACID BIOSYNTHESIS PROTEIN TUAE"/>
    <property type="match status" value="1"/>
</dbReference>
<accession>A0A1F6NWQ7</accession>
<feature type="transmembrane region" description="Helical" evidence="5">
    <location>
        <begin position="339"/>
        <end position="359"/>
    </location>
</feature>
<evidence type="ECO:0000256" key="3">
    <source>
        <dbReference type="ARBA" id="ARBA00022989"/>
    </source>
</evidence>
<proteinExistence type="predicted"/>
<comment type="caution">
    <text evidence="7">The sequence shown here is derived from an EMBL/GenBank/DDBJ whole genome shotgun (WGS) entry which is preliminary data.</text>
</comment>
<name>A0A1F6NWQ7_9BACT</name>
<dbReference type="PANTHER" id="PTHR37422:SF13">
    <property type="entry name" value="LIPOPOLYSACCHARIDE BIOSYNTHESIS PROTEIN PA4999-RELATED"/>
    <property type="match status" value="1"/>
</dbReference>
<feature type="transmembrane region" description="Helical" evidence="5">
    <location>
        <begin position="136"/>
        <end position="156"/>
    </location>
</feature>
<feature type="transmembrane region" description="Helical" evidence="5">
    <location>
        <begin position="227"/>
        <end position="245"/>
    </location>
</feature>
<keyword evidence="2 5" id="KW-0812">Transmembrane</keyword>
<evidence type="ECO:0000259" key="6">
    <source>
        <dbReference type="Pfam" id="PF04932"/>
    </source>
</evidence>
<dbReference type="EMBL" id="MFQZ01000007">
    <property type="protein sequence ID" value="OGH88074.1"/>
    <property type="molecule type" value="Genomic_DNA"/>
</dbReference>
<dbReference type="InterPro" id="IPR051533">
    <property type="entry name" value="WaaL-like"/>
</dbReference>
<evidence type="ECO:0000313" key="7">
    <source>
        <dbReference type="EMBL" id="OGH88074.1"/>
    </source>
</evidence>
<feature type="transmembrane region" description="Helical" evidence="5">
    <location>
        <begin position="396"/>
        <end position="412"/>
    </location>
</feature>
<feature type="transmembrane region" description="Helical" evidence="5">
    <location>
        <begin position="366"/>
        <end position="384"/>
    </location>
</feature>
<feature type="transmembrane region" description="Helical" evidence="5">
    <location>
        <begin position="83"/>
        <end position="104"/>
    </location>
</feature>
<evidence type="ECO:0000256" key="4">
    <source>
        <dbReference type="ARBA" id="ARBA00023136"/>
    </source>
</evidence>
<evidence type="ECO:0000256" key="5">
    <source>
        <dbReference type="SAM" id="Phobius"/>
    </source>
</evidence>
<protein>
    <recommendedName>
        <fullName evidence="6">O-antigen ligase-related domain-containing protein</fullName>
    </recommendedName>
</protein>
<keyword evidence="3 5" id="KW-1133">Transmembrane helix</keyword>
<evidence type="ECO:0000256" key="2">
    <source>
        <dbReference type="ARBA" id="ARBA00022692"/>
    </source>
</evidence>
<evidence type="ECO:0000256" key="1">
    <source>
        <dbReference type="ARBA" id="ARBA00004141"/>
    </source>
</evidence>
<dbReference type="Pfam" id="PF04932">
    <property type="entry name" value="Wzy_C"/>
    <property type="match status" value="1"/>
</dbReference>
<reference evidence="7 8" key="1">
    <citation type="journal article" date="2016" name="Nat. Commun.">
        <title>Thousands of microbial genomes shed light on interconnected biogeochemical processes in an aquifer system.</title>
        <authorList>
            <person name="Anantharaman K."/>
            <person name="Brown C.T."/>
            <person name="Hug L.A."/>
            <person name="Sharon I."/>
            <person name="Castelle C.J."/>
            <person name="Probst A.J."/>
            <person name="Thomas B.C."/>
            <person name="Singh A."/>
            <person name="Wilkins M.J."/>
            <person name="Karaoz U."/>
            <person name="Brodie E.L."/>
            <person name="Williams K.H."/>
            <person name="Hubbard S.S."/>
            <person name="Banfield J.F."/>
        </authorList>
    </citation>
    <scope>NUCLEOTIDE SEQUENCE [LARGE SCALE GENOMIC DNA]</scope>
</reference>
<sequence>MEIILVAIYFALLGIFAWRQWQYALCWLILIMPAYLIRFNFFGLPTTLLEITFGAVFLVWLVKFARVDAGNLKKFWQEHKITTIIVGIFFFTSVLGVVSSMHWLKSAGEWRAYFLEPMLLAMMIIGRGENLSNRRLLLALGLSTLSVSALAVAQNLGAPTAPSLWNDNFGNRVTSFYTSPNAIGLYVAPLFFIILSLKKYVVEYYQQLVYWSLAGLAVIAVCLSFSQGAWIGLAVSAVVFGYLIGQKKAAMAVVVLGIMAIVAIPSLRSAVMFADTAGQSRLVLWGHTWDYLITSPNNFIGGAGIRQFFEQVERPLFNVGVSEHLIYPHNMFLNFWSEIGLFGMLAWVGLLGCWAYFAVKIYKKEKWLGACLIGALVALSVHGLVDVPYFKNDLAFIFWAMWGVVFVIQYNLNKIN</sequence>
<gene>
    <name evidence="7" type="ORF">A3J93_05465</name>
</gene>
<organism evidence="7 8">
    <name type="scientific">Candidatus Magasanikbacteria bacterium RIFOXYC2_FULL_42_28</name>
    <dbReference type="NCBI Taxonomy" id="1798704"/>
    <lineage>
        <taxon>Bacteria</taxon>
        <taxon>Candidatus Magasanikiibacteriota</taxon>
    </lineage>
</organism>
<feature type="transmembrane region" description="Helical" evidence="5">
    <location>
        <begin position="41"/>
        <end position="62"/>
    </location>
</feature>
<keyword evidence="4 5" id="KW-0472">Membrane</keyword>
<feature type="domain" description="O-antigen ligase-related" evidence="6">
    <location>
        <begin position="215"/>
        <end position="348"/>
    </location>
</feature>
<dbReference type="InterPro" id="IPR007016">
    <property type="entry name" value="O-antigen_ligase-rel_domated"/>
</dbReference>
<feature type="transmembrane region" description="Helical" evidence="5">
    <location>
        <begin position="204"/>
        <end position="221"/>
    </location>
</feature>
<feature type="transmembrane region" description="Helical" evidence="5">
    <location>
        <begin position="252"/>
        <end position="274"/>
    </location>
</feature>
<dbReference type="AlphaFoldDB" id="A0A1F6NWQ7"/>
<dbReference type="Proteomes" id="UP000177907">
    <property type="component" value="Unassembled WGS sequence"/>
</dbReference>
<feature type="transmembrane region" description="Helical" evidence="5">
    <location>
        <begin position="176"/>
        <end position="197"/>
    </location>
</feature>
<evidence type="ECO:0000313" key="8">
    <source>
        <dbReference type="Proteomes" id="UP000177907"/>
    </source>
</evidence>
<dbReference type="GO" id="GO:0016020">
    <property type="term" value="C:membrane"/>
    <property type="evidence" value="ECO:0007669"/>
    <property type="project" value="UniProtKB-SubCell"/>
</dbReference>